<dbReference type="InterPro" id="IPR052017">
    <property type="entry name" value="TSUP"/>
</dbReference>
<feature type="transmembrane region" description="Helical" evidence="8">
    <location>
        <begin position="75"/>
        <end position="93"/>
    </location>
</feature>
<keyword evidence="3" id="KW-0813">Transport</keyword>
<keyword evidence="6 8" id="KW-1133">Transmembrane helix</keyword>
<feature type="transmembrane region" description="Helical" evidence="8">
    <location>
        <begin position="224"/>
        <end position="243"/>
    </location>
</feature>
<evidence type="ECO:0000256" key="2">
    <source>
        <dbReference type="ARBA" id="ARBA00009142"/>
    </source>
</evidence>
<sequence length="247" mass="25560">MIAGFTPEQIAVGLVATVAAAFVRGLSGFGMAILLVPALALTISPESAVVSVNILGVLVGLVGIRKIWTISEGSVKPIAVLAMAATPLGLWLLQITDPGSARLLIAMIAVGAFILVLLPKRPAAHIPNRAETGLTGIASGILTGFAGMPGPPVIPYYLRRAIDPQVARASMMVIFLFTSIAGCIAAMAMGMMTRQEPLLAGLLFPAVLLGNWLGSLAFGRIAEWVWRVLTGMILGAATAAAVWKAVV</sequence>
<dbReference type="OrthoDB" id="7345770at2"/>
<organism evidence="9 10">
    <name type="scientific">Pontixanthobacter gangjinensis</name>
    <dbReference type="NCBI Taxonomy" id="1028742"/>
    <lineage>
        <taxon>Bacteria</taxon>
        <taxon>Pseudomonadati</taxon>
        <taxon>Pseudomonadota</taxon>
        <taxon>Alphaproteobacteria</taxon>
        <taxon>Sphingomonadales</taxon>
        <taxon>Erythrobacteraceae</taxon>
        <taxon>Pontixanthobacter</taxon>
    </lineage>
</organism>
<name>A0A6I4SK72_9SPHN</name>
<feature type="transmembrane region" description="Helical" evidence="8">
    <location>
        <begin position="130"/>
        <end position="149"/>
    </location>
</feature>
<evidence type="ECO:0000313" key="10">
    <source>
        <dbReference type="Proteomes" id="UP000468943"/>
    </source>
</evidence>
<evidence type="ECO:0000313" key="9">
    <source>
        <dbReference type="EMBL" id="MXO55848.1"/>
    </source>
</evidence>
<evidence type="ECO:0000256" key="6">
    <source>
        <dbReference type="ARBA" id="ARBA00022989"/>
    </source>
</evidence>
<keyword evidence="7 8" id="KW-0472">Membrane</keyword>
<comment type="subcellular location">
    <subcellularLocation>
        <location evidence="1 8">Cell membrane</location>
        <topology evidence="1 8">Multi-pass membrane protein</topology>
    </subcellularLocation>
</comment>
<evidence type="ECO:0000256" key="1">
    <source>
        <dbReference type="ARBA" id="ARBA00004651"/>
    </source>
</evidence>
<feature type="transmembrane region" description="Helical" evidence="8">
    <location>
        <begin position="12"/>
        <end position="36"/>
    </location>
</feature>
<dbReference type="EMBL" id="WTYS01000001">
    <property type="protein sequence ID" value="MXO55848.1"/>
    <property type="molecule type" value="Genomic_DNA"/>
</dbReference>
<gene>
    <name evidence="9" type="ORF">GRI36_03030</name>
</gene>
<dbReference type="PANTHER" id="PTHR30269">
    <property type="entry name" value="TRANSMEMBRANE PROTEIN YFCA"/>
    <property type="match status" value="1"/>
</dbReference>
<keyword evidence="5 8" id="KW-0812">Transmembrane</keyword>
<reference evidence="9 10" key="1">
    <citation type="submission" date="2019-12" db="EMBL/GenBank/DDBJ databases">
        <title>Genomic-based taxomic classification of the family Erythrobacteraceae.</title>
        <authorList>
            <person name="Xu L."/>
        </authorList>
    </citation>
    <scope>NUCLEOTIDE SEQUENCE [LARGE SCALE GENOMIC DNA]</scope>
    <source>
        <strain evidence="9 10">JCM 17802</strain>
    </source>
</reference>
<comment type="similarity">
    <text evidence="2 8">Belongs to the 4-toluene sulfonate uptake permease (TSUP) (TC 2.A.102) family.</text>
</comment>
<evidence type="ECO:0000256" key="4">
    <source>
        <dbReference type="ARBA" id="ARBA00022475"/>
    </source>
</evidence>
<dbReference type="AlphaFoldDB" id="A0A6I4SK72"/>
<evidence type="ECO:0000256" key="8">
    <source>
        <dbReference type="RuleBase" id="RU363041"/>
    </source>
</evidence>
<feature type="transmembrane region" description="Helical" evidence="8">
    <location>
        <begin position="198"/>
        <end position="218"/>
    </location>
</feature>
<evidence type="ECO:0000256" key="7">
    <source>
        <dbReference type="ARBA" id="ARBA00023136"/>
    </source>
</evidence>
<feature type="transmembrane region" description="Helical" evidence="8">
    <location>
        <begin position="99"/>
        <end position="118"/>
    </location>
</feature>
<comment type="caution">
    <text evidence="9">The sequence shown here is derived from an EMBL/GenBank/DDBJ whole genome shotgun (WGS) entry which is preliminary data.</text>
</comment>
<accession>A0A6I4SK72</accession>
<dbReference type="PANTHER" id="PTHR30269:SF37">
    <property type="entry name" value="MEMBRANE TRANSPORTER PROTEIN"/>
    <property type="match status" value="1"/>
</dbReference>
<dbReference type="InterPro" id="IPR002781">
    <property type="entry name" value="TM_pro_TauE-like"/>
</dbReference>
<keyword evidence="4 8" id="KW-1003">Cell membrane</keyword>
<keyword evidence="10" id="KW-1185">Reference proteome</keyword>
<dbReference type="GO" id="GO:0005886">
    <property type="term" value="C:plasma membrane"/>
    <property type="evidence" value="ECO:0007669"/>
    <property type="project" value="UniProtKB-SubCell"/>
</dbReference>
<feature type="transmembrane region" description="Helical" evidence="8">
    <location>
        <begin position="48"/>
        <end position="68"/>
    </location>
</feature>
<proteinExistence type="inferred from homology"/>
<feature type="transmembrane region" description="Helical" evidence="8">
    <location>
        <begin position="169"/>
        <end position="191"/>
    </location>
</feature>
<evidence type="ECO:0000256" key="3">
    <source>
        <dbReference type="ARBA" id="ARBA00022448"/>
    </source>
</evidence>
<dbReference type="Pfam" id="PF01925">
    <property type="entry name" value="TauE"/>
    <property type="match status" value="1"/>
</dbReference>
<dbReference type="Proteomes" id="UP000468943">
    <property type="component" value="Unassembled WGS sequence"/>
</dbReference>
<protein>
    <recommendedName>
        <fullName evidence="8">Probable membrane transporter protein</fullName>
    </recommendedName>
</protein>
<evidence type="ECO:0000256" key="5">
    <source>
        <dbReference type="ARBA" id="ARBA00022692"/>
    </source>
</evidence>